<sequence length="101" mass="11262">MLICYFYTINKLTHFQTNVNVVGCATEKSLLYQNFFGVACLPDLAAAFAPAFPPPFALGGRFCCWGLAVFFAPLSDLFLKLPKFFHKACVDELLYGLCRGH</sequence>
<dbReference type="EMBL" id="CM047591">
    <property type="protein sequence ID" value="KAI9918297.1"/>
    <property type="molecule type" value="Genomic_DNA"/>
</dbReference>
<comment type="caution">
    <text evidence="1">The sequence shown here is derived from an EMBL/GenBank/DDBJ whole genome shotgun (WGS) entry which is preliminary data.</text>
</comment>
<organism evidence="1 2">
    <name type="scientific">Peronosclerospora sorghi</name>
    <dbReference type="NCBI Taxonomy" id="230839"/>
    <lineage>
        <taxon>Eukaryota</taxon>
        <taxon>Sar</taxon>
        <taxon>Stramenopiles</taxon>
        <taxon>Oomycota</taxon>
        <taxon>Peronosporomycetes</taxon>
        <taxon>Peronosporales</taxon>
        <taxon>Peronosporaceae</taxon>
        <taxon>Peronosclerospora</taxon>
    </lineage>
</organism>
<gene>
    <name evidence="1" type="ORF">PsorP6_012291</name>
</gene>
<evidence type="ECO:0000313" key="2">
    <source>
        <dbReference type="Proteomes" id="UP001163321"/>
    </source>
</evidence>
<proteinExistence type="predicted"/>
<keyword evidence="2" id="KW-1185">Reference proteome</keyword>
<accession>A0ACC0WIS5</accession>
<protein>
    <submittedName>
        <fullName evidence="1">Uncharacterized protein</fullName>
    </submittedName>
</protein>
<reference evidence="1 2" key="1">
    <citation type="journal article" date="2022" name="bioRxiv">
        <title>The genome of the oomycete Peronosclerospora sorghi, a cosmopolitan pathogen of maize and sorghum, is inflated with dispersed pseudogenes.</title>
        <authorList>
            <person name="Fletcher K."/>
            <person name="Martin F."/>
            <person name="Isakeit T."/>
            <person name="Cavanaugh K."/>
            <person name="Magill C."/>
            <person name="Michelmore R."/>
        </authorList>
    </citation>
    <scope>NUCLEOTIDE SEQUENCE [LARGE SCALE GENOMIC DNA]</scope>
    <source>
        <strain evidence="1">P6</strain>
    </source>
</reference>
<name>A0ACC0WIS5_9STRA</name>
<dbReference type="Proteomes" id="UP001163321">
    <property type="component" value="Chromosome 12"/>
</dbReference>
<evidence type="ECO:0000313" key="1">
    <source>
        <dbReference type="EMBL" id="KAI9918297.1"/>
    </source>
</evidence>